<dbReference type="RefSeq" id="WP_127054428.1">
    <property type="nucleotide sequence ID" value="NZ_PYAU01000001.1"/>
</dbReference>
<dbReference type="OrthoDB" id="5118992at2"/>
<reference evidence="2 4" key="1">
    <citation type="submission" date="2018-03" db="EMBL/GenBank/DDBJ databases">
        <title>Genomic Encyclopedia of Archaeal and Bacterial Type Strains, Phase II (KMG-II): from individual species to whole genera.</title>
        <authorList>
            <person name="Goeker M."/>
        </authorList>
    </citation>
    <scope>NUCLEOTIDE SEQUENCE [LARGE SCALE GENOMIC DNA]</scope>
    <source>
        <strain evidence="2 4">DSM 21548</strain>
    </source>
</reference>
<protein>
    <submittedName>
        <fullName evidence="2">Uncharacterized protein</fullName>
    </submittedName>
</protein>
<reference evidence="3 5" key="2">
    <citation type="submission" date="2018-12" db="EMBL/GenBank/DDBJ databases">
        <authorList>
            <person name="hu s."/>
            <person name="Xu Y."/>
            <person name="Xu B."/>
            <person name="Li F."/>
        </authorList>
    </citation>
    <scope>NUCLEOTIDE SEQUENCE [LARGE SCALE GENOMIC DNA]</scope>
    <source>
        <strain evidence="3 5">KSW2-17</strain>
    </source>
</reference>
<dbReference type="Proteomes" id="UP000241203">
    <property type="component" value="Unassembled WGS sequence"/>
</dbReference>
<evidence type="ECO:0000313" key="2">
    <source>
        <dbReference type="EMBL" id="PSL37798.1"/>
    </source>
</evidence>
<comment type="caution">
    <text evidence="2">The sequence shown here is derived from an EMBL/GenBank/DDBJ whole genome shotgun (WGS) entry which is preliminary data.</text>
</comment>
<accession>A0A2P8GV00</accession>
<feature type="transmembrane region" description="Helical" evidence="1">
    <location>
        <begin position="168"/>
        <end position="187"/>
    </location>
</feature>
<evidence type="ECO:0000313" key="3">
    <source>
        <dbReference type="EMBL" id="RUQ87623.1"/>
    </source>
</evidence>
<dbReference type="EMBL" id="PYAU01000001">
    <property type="protein sequence ID" value="PSL37798.1"/>
    <property type="molecule type" value="Genomic_DNA"/>
</dbReference>
<organism evidence="2 4">
    <name type="scientific">Labedella gwakjiensis</name>
    <dbReference type="NCBI Taxonomy" id="390269"/>
    <lineage>
        <taxon>Bacteria</taxon>
        <taxon>Bacillati</taxon>
        <taxon>Actinomycetota</taxon>
        <taxon>Actinomycetes</taxon>
        <taxon>Micrococcales</taxon>
        <taxon>Microbacteriaceae</taxon>
        <taxon>Labedella</taxon>
    </lineage>
</organism>
<dbReference type="EMBL" id="RZGY01000001">
    <property type="protein sequence ID" value="RUQ87623.1"/>
    <property type="molecule type" value="Genomic_DNA"/>
</dbReference>
<gene>
    <name evidence="2" type="ORF">CLV49_1405</name>
    <name evidence="3" type="ORF">ELQ93_12175</name>
</gene>
<proteinExistence type="predicted"/>
<sequence length="213" mass="23423">MPKKPPAVIRFILESDASGAPVRSEHTMPLERVRLNDFQRYANLVVYYTREYAPIETERLDAYRFGGHSSGSGWIVLQGFSPAELAEARDHLRLHRIAEGLGRADPGASGSSGQMVYFLWAMRNPRIDLVVGILGAVFLVSGLGLGLVTVGLTVAYGSTLEPDELLPALGLMVIGAGLAAFGFWRYARRRSWWAEARGAAIRDYGSAPVYLRR</sequence>
<evidence type="ECO:0000313" key="5">
    <source>
        <dbReference type="Proteomes" id="UP000268291"/>
    </source>
</evidence>
<dbReference type="Proteomes" id="UP000268291">
    <property type="component" value="Unassembled WGS sequence"/>
</dbReference>
<evidence type="ECO:0000256" key="1">
    <source>
        <dbReference type="SAM" id="Phobius"/>
    </source>
</evidence>
<name>A0A2P8GV00_9MICO</name>
<keyword evidence="5" id="KW-1185">Reference proteome</keyword>
<keyword evidence="1" id="KW-0472">Membrane</keyword>
<feature type="transmembrane region" description="Helical" evidence="1">
    <location>
        <begin position="129"/>
        <end position="156"/>
    </location>
</feature>
<keyword evidence="1" id="KW-0812">Transmembrane</keyword>
<keyword evidence="1" id="KW-1133">Transmembrane helix</keyword>
<dbReference type="AlphaFoldDB" id="A0A2P8GV00"/>
<evidence type="ECO:0000313" key="4">
    <source>
        <dbReference type="Proteomes" id="UP000241203"/>
    </source>
</evidence>